<dbReference type="EMBL" id="PKPP01017779">
    <property type="protein sequence ID" value="PWA36706.1"/>
    <property type="molecule type" value="Genomic_DNA"/>
</dbReference>
<gene>
    <name evidence="1" type="ORF">CTI12_AA597270</name>
</gene>
<reference evidence="1 2" key="1">
    <citation type="journal article" date="2018" name="Mol. Plant">
        <title>The genome of Artemisia annua provides insight into the evolution of Asteraceae family and artemisinin biosynthesis.</title>
        <authorList>
            <person name="Shen Q."/>
            <person name="Zhang L."/>
            <person name="Liao Z."/>
            <person name="Wang S."/>
            <person name="Yan T."/>
            <person name="Shi P."/>
            <person name="Liu M."/>
            <person name="Fu X."/>
            <person name="Pan Q."/>
            <person name="Wang Y."/>
            <person name="Lv Z."/>
            <person name="Lu X."/>
            <person name="Zhang F."/>
            <person name="Jiang W."/>
            <person name="Ma Y."/>
            <person name="Chen M."/>
            <person name="Hao X."/>
            <person name="Li L."/>
            <person name="Tang Y."/>
            <person name="Lv G."/>
            <person name="Zhou Y."/>
            <person name="Sun X."/>
            <person name="Brodelius P.E."/>
            <person name="Rose J.K.C."/>
            <person name="Tang K."/>
        </authorList>
    </citation>
    <scope>NUCLEOTIDE SEQUENCE [LARGE SCALE GENOMIC DNA]</scope>
    <source>
        <strain evidence="2">cv. Huhao1</strain>
        <tissue evidence="1">Leaf</tissue>
    </source>
</reference>
<name>A0A2U1KIW8_ARTAN</name>
<dbReference type="AlphaFoldDB" id="A0A2U1KIW8"/>
<evidence type="ECO:0000313" key="2">
    <source>
        <dbReference type="Proteomes" id="UP000245207"/>
    </source>
</evidence>
<sequence length="164" mass="18657">MRFPKEYASELQECYGTHLSLLGAYYEVARNYSSGMDVPKAREREGTSGIMAMELPSEETRQGHIGTKARLVDDEEGMIGKVELDDGENATNNKIKKEVVVIHGLTEAYEEDLKNCYKRTIDMVECYYYTTLRPRFNEEPLKYVTTETVEEGCGQAKDENPSSM</sequence>
<proteinExistence type="predicted"/>
<keyword evidence="2" id="KW-1185">Reference proteome</keyword>
<comment type="caution">
    <text evidence="1">The sequence shown here is derived from an EMBL/GenBank/DDBJ whole genome shotgun (WGS) entry which is preliminary data.</text>
</comment>
<evidence type="ECO:0000313" key="1">
    <source>
        <dbReference type="EMBL" id="PWA36706.1"/>
    </source>
</evidence>
<dbReference type="Proteomes" id="UP000245207">
    <property type="component" value="Unassembled WGS sequence"/>
</dbReference>
<protein>
    <submittedName>
        <fullName evidence="1">Uncharacterized protein</fullName>
    </submittedName>
</protein>
<organism evidence="1 2">
    <name type="scientific">Artemisia annua</name>
    <name type="common">Sweet wormwood</name>
    <dbReference type="NCBI Taxonomy" id="35608"/>
    <lineage>
        <taxon>Eukaryota</taxon>
        <taxon>Viridiplantae</taxon>
        <taxon>Streptophyta</taxon>
        <taxon>Embryophyta</taxon>
        <taxon>Tracheophyta</taxon>
        <taxon>Spermatophyta</taxon>
        <taxon>Magnoliopsida</taxon>
        <taxon>eudicotyledons</taxon>
        <taxon>Gunneridae</taxon>
        <taxon>Pentapetalae</taxon>
        <taxon>asterids</taxon>
        <taxon>campanulids</taxon>
        <taxon>Asterales</taxon>
        <taxon>Asteraceae</taxon>
        <taxon>Asteroideae</taxon>
        <taxon>Anthemideae</taxon>
        <taxon>Artemisiinae</taxon>
        <taxon>Artemisia</taxon>
    </lineage>
</organism>
<accession>A0A2U1KIW8</accession>